<dbReference type="AlphaFoldDB" id="A0A9P8Q436"/>
<dbReference type="EMBL" id="JAEUBG010003532">
    <property type="protein sequence ID" value="KAH3682645.1"/>
    <property type="molecule type" value="Genomic_DNA"/>
</dbReference>
<reference evidence="1" key="1">
    <citation type="journal article" date="2021" name="Open Biol.">
        <title>Shared evolutionary footprints suggest mitochondrial oxidative damage underlies multiple complex I losses in fungi.</title>
        <authorList>
            <person name="Schikora-Tamarit M.A."/>
            <person name="Marcet-Houben M."/>
            <person name="Nosek J."/>
            <person name="Gabaldon T."/>
        </authorList>
    </citation>
    <scope>NUCLEOTIDE SEQUENCE</scope>
    <source>
        <strain evidence="1">CBS2887</strain>
    </source>
</reference>
<name>A0A9P8Q436_WICPI</name>
<comment type="caution">
    <text evidence="1">The sequence shown here is derived from an EMBL/GenBank/DDBJ whole genome shotgun (WGS) entry which is preliminary data.</text>
</comment>
<organism evidence="1 2">
    <name type="scientific">Wickerhamomyces pijperi</name>
    <name type="common">Yeast</name>
    <name type="synonym">Pichia pijperi</name>
    <dbReference type="NCBI Taxonomy" id="599730"/>
    <lineage>
        <taxon>Eukaryota</taxon>
        <taxon>Fungi</taxon>
        <taxon>Dikarya</taxon>
        <taxon>Ascomycota</taxon>
        <taxon>Saccharomycotina</taxon>
        <taxon>Saccharomycetes</taxon>
        <taxon>Phaffomycetales</taxon>
        <taxon>Wickerhamomycetaceae</taxon>
        <taxon>Wickerhamomyces</taxon>
    </lineage>
</organism>
<evidence type="ECO:0000313" key="1">
    <source>
        <dbReference type="EMBL" id="KAH3682645.1"/>
    </source>
</evidence>
<dbReference type="OrthoDB" id="8747266at2759"/>
<gene>
    <name evidence="1" type="ORF">WICPIJ_006390</name>
</gene>
<evidence type="ECO:0000313" key="2">
    <source>
        <dbReference type="Proteomes" id="UP000774326"/>
    </source>
</evidence>
<dbReference type="Proteomes" id="UP000774326">
    <property type="component" value="Unassembled WGS sequence"/>
</dbReference>
<keyword evidence="2" id="KW-1185">Reference proteome</keyword>
<proteinExistence type="predicted"/>
<reference evidence="1" key="2">
    <citation type="submission" date="2021-01" db="EMBL/GenBank/DDBJ databases">
        <authorList>
            <person name="Schikora-Tamarit M.A."/>
        </authorList>
    </citation>
    <scope>NUCLEOTIDE SEQUENCE</scope>
    <source>
        <strain evidence="1">CBS2887</strain>
    </source>
</reference>
<sequence length="114" mass="12911">MFSEPAKSTRFILETLKSSPEGCCLNKVNVKIVCDLLEYSFIFVEPTCRSFNPLFKVARPALASVKITSSRFCTMTEEPSAFGISYIFNCFLESLFNKSLSSSLYNSKNEHLIR</sequence>
<protein>
    <submittedName>
        <fullName evidence="1">Uncharacterized protein</fullName>
    </submittedName>
</protein>
<accession>A0A9P8Q436</accession>